<evidence type="ECO:0000256" key="4">
    <source>
        <dbReference type="ARBA" id="ARBA00023163"/>
    </source>
</evidence>
<dbReference type="SUPFAM" id="SSF52540">
    <property type="entry name" value="P-loop containing nucleoside triphosphate hydrolases"/>
    <property type="match status" value="1"/>
</dbReference>
<keyword evidence="3 5" id="KW-0238">DNA-binding</keyword>
<dbReference type="Gene3D" id="1.10.10.10">
    <property type="entry name" value="Winged helix-like DNA-binding domain superfamily/Winged helix DNA-binding domain"/>
    <property type="match status" value="1"/>
</dbReference>
<feature type="domain" description="OmpR/PhoB-type" evidence="6">
    <location>
        <begin position="1"/>
        <end position="103"/>
    </location>
</feature>
<protein>
    <recommendedName>
        <fullName evidence="6">OmpR/PhoB-type domain-containing protein</fullName>
    </recommendedName>
</protein>
<feature type="DNA-binding region" description="OmpR/PhoB-type" evidence="5">
    <location>
        <begin position="1"/>
        <end position="103"/>
    </location>
</feature>
<dbReference type="InterPro" id="IPR011990">
    <property type="entry name" value="TPR-like_helical_dom_sf"/>
</dbReference>
<dbReference type="PROSITE" id="PS51755">
    <property type="entry name" value="OMPR_PHOB"/>
    <property type="match status" value="1"/>
</dbReference>
<comment type="similarity">
    <text evidence="1">Belongs to the AfsR/DnrI/RedD regulatory family.</text>
</comment>
<evidence type="ECO:0000256" key="2">
    <source>
        <dbReference type="ARBA" id="ARBA00023015"/>
    </source>
</evidence>
<evidence type="ECO:0000256" key="1">
    <source>
        <dbReference type="ARBA" id="ARBA00005820"/>
    </source>
</evidence>
<dbReference type="InterPro" id="IPR001867">
    <property type="entry name" value="OmpR/PhoB-type_DNA-bd"/>
</dbReference>
<reference evidence="7 8" key="1">
    <citation type="submission" date="2016-12" db="EMBL/GenBank/DDBJ databases">
        <title>The draft genome sequence of Actinophytocola sp. 11-183.</title>
        <authorList>
            <person name="Wang W."/>
            <person name="Yuan L."/>
        </authorList>
    </citation>
    <scope>NUCLEOTIDE SEQUENCE [LARGE SCALE GENOMIC DNA]</scope>
    <source>
        <strain evidence="7 8">11-183</strain>
    </source>
</reference>
<keyword evidence="8" id="KW-1185">Reference proteome</keyword>
<keyword evidence="2" id="KW-0805">Transcription regulation</keyword>
<dbReference type="Gene3D" id="1.25.40.10">
    <property type="entry name" value="Tetratricopeptide repeat domain"/>
    <property type="match status" value="1"/>
</dbReference>
<dbReference type="GO" id="GO:0006355">
    <property type="term" value="P:regulation of DNA-templated transcription"/>
    <property type="evidence" value="ECO:0007669"/>
    <property type="project" value="InterPro"/>
</dbReference>
<accession>A0A1Q8CTE9</accession>
<proteinExistence type="inferred from homology"/>
<evidence type="ECO:0000313" key="7">
    <source>
        <dbReference type="EMBL" id="OLF17627.1"/>
    </source>
</evidence>
<evidence type="ECO:0000256" key="5">
    <source>
        <dbReference type="PROSITE-ProRule" id="PRU01091"/>
    </source>
</evidence>
<evidence type="ECO:0000259" key="6">
    <source>
        <dbReference type="PROSITE" id="PS51755"/>
    </source>
</evidence>
<dbReference type="Proteomes" id="UP000185596">
    <property type="component" value="Unassembled WGS sequence"/>
</dbReference>
<dbReference type="InterPro" id="IPR041664">
    <property type="entry name" value="AAA_16"/>
</dbReference>
<dbReference type="STRING" id="1912961.BU204_10445"/>
<comment type="caution">
    <text evidence="7">The sequence shown here is derived from an EMBL/GenBank/DDBJ whole genome shotgun (WGS) entry which is preliminary data.</text>
</comment>
<organism evidence="7 8">
    <name type="scientific">Actinophytocola xanthii</name>
    <dbReference type="NCBI Taxonomy" id="1912961"/>
    <lineage>
        <taxon>Bacteria</taxon>
        <taxon>Bacillati</taxon>
        <taxon>Actinomycetota</taxon>
        <taxon>Actinomycetes</taxon>
        <taxon>Pseudonocardiales</taxon>
        <taxon>Pseudonocardiaceae</taxon>
    </lineage>
</organism>
<dbReference type="InterPro" id="IPR027417">
    <property type="entry name" value="P-loop_NTPase"/>
</dbReference>
<gene>
    <name evidence="7" type="ORF">BU204_10445</name>
</gene>
<name>A0A1Q8CTE9_9PSEU</name>
<dbReference type="CDD" id="cd15831">
    <property type="entry name" value="BTAD"/>
    <property type="match status" value="1"/>
</dbReference>
<dbReference type="OrthoDB" id="8482304at2"/>
<sequence>MGAESRLRVEVLGPIRVRLGDAEVRLGPTRQRALFAVLAIRHQHVVAREDLIHAVWGEQAPATAQGSVFTYVSGLRRALEPDRSSRASSSVLRSEGHGYRLALDADALDATVFAAHAGTASAAVERGAADEALTVADEALALWRGEPLTGLPGPFLAAQRDRLMATRLDLLETRAKAKLMAGRHAELVGELTALVGEYPLHEELRGLLMIALYRCGRQADALDQFRQATRTLGTELGTAPGARLAEIHQQVLTNDPALAPPKAGIPAASARSTGRPRQRAVAFVGRDDELAQLRTAAAELVAGTGRAVWLDGEPGIGKSELLTEGLAGLDVEDVEMCWGSGDVLAQRFPLEVIQECLGVAPDSPDPRRARIAHSVARASAREDVFGGGTTPLGLVDEVVRLVGELCRDRPLALVVDAMQWADELSMLTWSRLVRETERLPLLLVGACRPVPRTEGLDSMRSTVARQGGITLRLDRLSGDAVAGLVREIVKAEPGPELRRVALRAAGNPLYLQELVDALVRDQMVRVSAGTADIEAAASAGAPRSLASALEHRLDFLTPATVDVLRRAALLGMEFRLDDLAVVLDRPSNALLAAIDESTTARVLVVDGDRTAFRHPLVREALYEGTGPALRSALHRQAAERLHQAGASVHNVARQLAAAPGIVDPWIVRWVGEHGEQVAGRAPDIGLELLHRVVAACDPGEPRLVELTASLARVMYWSGESPEHEVRSVLAATRDPDLAGEMYWILGCVFYRRGLDQQGVDVLRVAVESGISDVWRARCRALLSGRERMGLGEVESAERNSVAAIRDADRYADVFAKAYAQSNLWLFRSIDRDHAAALDHVDDALRSLDAAPEGPENAWLVHMRLSLLDNRVFSLQNLDRLDEAGQTLRRADAVVREHQLPGGLTVSSAVHDYWTGDWDQAMAELSVAVDAHGFDMAFRGLRESGPMLLLLHGVAALIAVLRDDRTAVVRHLTAADELPLLTSADRENCDFLVIADALAAERDGRHEAALLALTPVLDERYSPLMLRHQWLADAARIAVEGGDRAVAERALEVCELEARRERTAARATAAAAHCRGLVLDDPAAALAAAEHYASVHRPVEQARALEDAAVLLARAQRRDEAREAHELAVHRYDALGARWASRRASTRLRAADPRWPTR</sequence>
<dbReference type="InterPro" id="IPR051677">
    <property type="entry name" value="AfsR-DnrI-RedD_regulator"/>
</dbReference>
<dbReference type="Pfam" id="PF03704">
    <property type="entry name" value="BTAD"/>
    <property type="match status" value="1"/>
</dbReference>
<keyword evidence="4" id="KW-0804">Transcription</keyword>
<dbReference type="Pfam" id="PF00486">
    <property type="entry name" value="Trans_reg_C"/>
    <property type="match status" value="1"/>
</dbReference>
<dbReference type="PANTHER" id="PTHR35807">
    <property type="entry name" value="TRANSCRIPTIONAL REGULATOR REDD-RELATED"/>
    <property type="match status" value="1"/>
</dbReference>
<dbReference type="GO" id="GO:0000160">
    <property type="term" value="P:phosphorelay signal transduction system"/>
    <property type="evidence" value="ECO:0007669"/>
    <property type="project" value="InterPro"/>
</dbReference>
<dbReference type="GO" id="GO:0003677">
    <property type="term" value="F:DNA binding"/>
    <property type="evidence" value="ECO:0007669"/>
    <property type="project" value="UniProtKB-UniRule"/>
</dbReference>
<evidence type="ECO:0000313" key="8">
    <source>
        <dbReference type="Proteomes" id="UP000185596"/>
    </source>
</evidence>
<dbReference type="SUPFAM" id="SSF46894">
    <property type="entry name" value="C-terminal effector domain of the bipartite response regulators"/>
    <property type="match status" value="1"/>
</dbReference>
<dbReference type="InterPro" id="IPR016032">
    <property type="entry name" value="Sig_transdc_resp-reg_C-effctor"/>
</dbReference>
<dbReference type="SMART" id="SM00862">
    <property type="entry name" value="Trans_reg_C"/>
    <property type="match status" value="1"/>
</dbReference>
<dbReference type="PANTHER" id="PTHR35807:SF1">
    <property type="entry name" value="TRANSCRIPTIONAL REGULATOR REDD"/>
    <property type="match status" value="1"/>
</dbReference>
<dbReference type="SUPFAM" id="SSF48452">
    <property type="entry name" value="TPR-like"/>
    <property type="match status" value="1"/>
</dbReference>
<dbReference type="SMART" id="SM01043">
    <property type="entry name" value="BTAD"/>
    <property type="match status" value="1"/>
</dbReference>
<evidence type="ECO:0000256" key="3">
    <source>
        <dbReference type="ARBA" id="ARBA00023125"/>
    </source>
</evidence>
<dbReference type="EMBL" id="MSIE01000015">
    <property type="protein sequence ID" value="OLF17627.1"/>
    <property type="molecule type" value="Genomic_DNA"/>
</dbReference>
<dbReference type="RefSeq" id="WP_075125419.1">
    <property type="nucleotide sequence ID" value="NZ_MSIE01000015.1"/>
</dbReference>
<dbReference type="InterPro" id="IPR036388">
    <property type="entry name" value="WH-like_DNA-bd_sf"/>
</dbReference>
<dbReference type="AlphaFoldDB" id="A0A1Q8CTE9"/>
<dbReference type="Pfam" id="PF13191">
    <property type="entry name" value="AAA_16"/>
    <property type="match status" value="1"/>
</dbReference>
<dbReference type="InterPro" id="IPR005158">
    <property type="entry name" value="BTAD"/>
</dbReference>